<gene>
    <name evidence="3" type="ORF">NEF87_000443</name>
</gene>
<keyword evidence="2" id="KW-1133">Transmembrane helix</keyword>
<reference evidence="3" key="1">
    <citation type="submission" date="2022-09" db="EMBL/GenBank/DDBJ databases">
        <title>Actin cytoskeleton and complex cell architecture in an #Asgard archaeon.</title>
        <authorList>
            <person name="Ponce Toledo R.I."/>
            <person name="Schleper C."/>
            <person name="Rodrigues Oliveira T."/>
            <person name="Wollweber F."/>
            <person name="Xu J."/>
            <person name="Rittmann S."/>
            <person name="Klingl A."/>
            <person name="Pilhofer M."/>
        </authorList>
    </citation>
    <scope>NUCLEOTIDE SEQUENCE</scope>
    <source>
        <strain evidence="3">B-35</strain>
    </source>
</reference>
<sequence length="237" mass="26684">MIKRKYFLTLYLCFLVGIFSSTQLSRAEGTRISIASITRFQYSAIIVYSENIQDQLDNPENSNKNFTTYITIEANSEIIASMICILSSTEQMIVYTLNDPRSQTPIWNNGEPGIHIKSLDSTSIQINLLEITMISTATSLIFKAYSIFDEGGIEDYKQKCGTFLMWNYPDFTVSSNMEDSTTSSSTNTTISDTISNSTNGNENDSKRLSITGIPLKYLIFSSVPIILILIRQTKKKF</sequence>
<feature type="compositionally biased region" description="Low complexity" evidence="1">
    <location>
        <begin position="179"/>
        <end position="198"/>
    </location>
</feature>
<evidence type="ECO:0000313" key="3">
    <source>
        <dbReference type="EMBL" id="UYP44158.1"/>
    </source>
</evidence>
<evidence type="ECO:0000313" key="4">
    <source>
        <dbReference type="Proteomes" id="UP001208689"/>
    </source>
</evidence>
<evidence type="ECO:0000256" key="2">
    <source>
        <dbReference type="SAM" id="Phobius"/>
    </source>
</evidence>
<dbReference type="Proteomes" id="UP001208689">
    <property type="component" value="Chromosome"/>
</dbReference>
<organism evidence="3 4">
    <name type="scientific">Candidatus Lokiarchaeum ossiferum</name>
    <dbReference type="NCBI Taxonomy" id="2951803"/>
    <lineage>
        <taxon>Archaea</taxon>
        <taxon>Promethearchaeati</taxon>
        <taxon>Promethearchaeota</taxon>
        <taxon>Promethearchaeia</taxon>
        <taxon>Promethearchaeales</taxon>
        <taxon>Promethearchaeaceae</taxon>
        <taxon>Candidatus Lokiarchaeum</taxon>
    </lineage>
</organism>
<dbReference type="EMBL" id="CP104013">
    <property type="protein sequence ID" value="UYP44158.1"/>
    <property type="molecule type" value="Genomic_DNA"/>
</dbReference>
<feature type="region of interest" description="Disordered" evidence="1">
    <location>
        <begin position="177"/>
        <end position="203"/>
    </location>
</feature>
<name>A0ABY6HKW4_9ARCH</name>
<keyword evidence="4" id="KW-1185">Reference proteome</keyword>
<evidence type="ECO:0000256" key="1">
    <source>
        <dbReference type="SAM" id="MobiDB-lite"/>
    </source>
</evidence>
<feature type="transmembrane region" description="Helical" evidence="2">
    <location>
        <begin position="213"/>
        <end position="230"/>
    </location>
</feature>
<proteinExistence type="predicted"/>
<accession>A0ABY6HKW4</accession>
<keyword evidence="2" id="KW-0472">Membrane</keyword>
<keyword evidence="2" id="KW-0812">Transmembrane</keyword>
<protein>
    <submittedName>
        <fullName evidence="3">Uncharacterized protein</fullName>
    </submittedName>
</protein>